<comment type="caution">
    <text evidence="2">The sequence shown here is derived from an EMBL/GenBank/DDBJ whole genome shotgun (WGS) entry which is preliminary data.</text>
</comment>
<name>A0A934J398_9HYPH</name>
<protein>
    <submittedName>
        <fullName evidence="2">Uncharacterized protein</fullName>
    </submittedName>
</protein>
<gene>
    <name evidence="2" type="ORF">JEQ47_20180</name>
</gene>
<feature type="compositionally biased region" description="Polar residues" evidence="1">
    <location>
        <begin position="57"/>
        <end position="68"/>
    </location>
</feature>
<organism evidence="2 3">
    <name type="scientific">Devosia sediminis</name>
    <dbReference type="NCBI Taxonomy" id="2798801"/>
    <lineage>
        <taxon>Bacteria</taxon>
        <taxon>Pseudomonadati</taxon>
        <taxon>Pseudomonadota</taxon>
        <taxon>Alphaproteobacteria</taxon>
        <taxon>Hyphomicrobiales</taxon>
        <taxon>Devosiaceae</taxon>
        <taxon>Devosia</taxon>
    </lineage>
</organism>
<evidence type="ECO:0000313" key="3">
    <source>
        <dbReference type="Proteomes" id="UP000602124"/>
    </source>
</evidence>
<evidence type="ECO:0000313" key="2">
    <source>
        <dbReference type="EMBL" id="MBJ3787047.1"/>
    </source>
</evidence>
<feature type="region of interest" description="Disordered" evidence="1">
    <location>
        <begin position="51"/>
        <end position="76"/>
    </location>
</feature>
<keyword evidence="3" id="KW-1185">Reference proteome</keyword>
<sequence length="554" mass="60025">MQRWTWIVILSVAVLTGVEASPGPGDVLPSQPSSGAGYVSPEGFALGQQMSGPIRSEVSQAESQTMSGPDNPPTDLALAIPPVEQIGFDPLAFNSWCFNLMANQGSRFGYPDDAARMQAAFAMADAAARYKRLGEARGIEGAALIAYDQAMVVKTASAAERANGGTLTGAERMLYDACMAKGLIGMRNKALYVDPYENMHRRLWCGDTLTILDQRGKLEGTAEQIADAKVAMGVAELMRTEIFEFFGVPANDNDMLRMGYLYLALAQVEAFTQSGDRGKFEADPISCLSLAPTDIGDNIPDPAQSTPDRPALAAAGWDYPLSADFRFNAWCYGAMHYITDGNMPAYSKLSVSEAEGLIGDLHFRMLREARGLGLSDDALAEVEVESYHQAAYEFSRPLTNAGESPLSYDYQSCAQAAVDVGALLDVDNLQAMVDSWSVPASDPAPASEPAPDNEFYDTTWCIAGLERVLGSETDREKRSALRDGIESLSNRAVWLGSELGLAREAVLGRVTDIKLVVDEQIDELRRSDGKRMIAVCLERALGGYADEFYDWVEP</sequence>
<dbReference type="Proteomes" id="UP000602124">
    <property type="component" value="Unassembled WGS sequence"/>
</dbReference>
<reference evidence="2" key="1">
    <citation type="submission" date="2020-12" db="EMBL/GenBank/DDBJ databases">
        <title>Devosia sp. MSA67 isolated from Mo River.</title>
        <authorList>
            <person name="Ma F."/>
            <person name="Zi Z."/>
        </authorList>
    </citation>
    <scope>NUCLEOTIDE SEQUENCE</scope>
    <source>
        <strain evidence="2">MSA67</strain>
    </source>
</reference>
<dbReference type="EMBL" id="JAEKMH010000009">
    <property type="protein sequence ID" value="MBJ3787047.1"/>
    <property type="molecule type" value="Genomic_DNA"/>
</dbReference>
<dbReference type="AlphaFoldDB" id="A0A934J398"/>
<dbReference type="RefSeq" id="WP_198878227.1">
    <property type="nucleotide sequence ID" value="NZ_JAEKMH010000009.1"/>
</dbReference>
<accession>A0A934J398</accession>
<evidence type="ECO:0000256" key="1">
    <source>
        <dbReference type="SAM" id="MobiDB-lite"/>
    </source>
</evidence>
<proteinExistence type="predicted"/>